<accession>A0A0A9B2I1</accession>
<dbReference type="AlphaFoldDB" id="A0A0A9B2I1"/>
<organism evidence="1">
    <name type="scientific">Arundo donax</name>
    <name type="common">Giant reed</name>
    <name type="synonym">Donax arundinaceus</name>
    <dbReference type="NCBI Taxonomy" id="35708"/>
    <lineage>
        <taxon>Eukaryota</taxon>
        <taxon>Viridiplantae</taxon>
        <taxon>Streptophyta</taxon>
        <taxon>Embryophyta</taxon>
        <taxon>Tracheophyta</taxon>
        <taxon>Spermatophyta</taxon>
        <taxon>Magnoliopsida</taxon>
        <taxon>Liliopsida</taxon>
        <taxon>Poales</taxon>
        <taxon>Poaceae</taxon>
        <taxon>PACMAD clade</taxon>
        <taxon>Arundinoideae</taxon>
        <taxon>Arundineae</taxon>
        <taxon>Arundo</taxon>
    </lineage>
</organism>
<reference evidence="1" key="2">
    <citation type="journal article" date="2015" name="Data Brief">
        <title>Shoot transcriptome of the giant reed, Arundo donax.</title>
        <authorList>
            <person name="Barrero R.A."/>
            <person name="Guerrero F.D."/>
            <person name="Moolhuijzen P."/>
            <person name="Goolsby J.A."/>
            <person name="Tidwell J."/>
            <person name="Bellgard S.E."/>
            <person name="Bellgard M.I."/>
        </authorList>
    </citation>
    <scope>NUCLEOTIDE SEQUENCE</scope>
    <source>
        <tissue evidence="1">Shoot tissue taken approximately 20 cm above the soil surface</tissue>
    </source>
</reference>
<name>A0A0A9B2I1_ARUDO</name>
<dbReference type="EMBL" id="GBRH01241537">
    <property type="protein sequence ID" value="JAD56358.1"/>
    <property type="molecule type" value="Transcribed_RNA"/>
</dbReference>
<proteinExistence type="predicted"/>
<sequence length="68" mass="7416">MSNSCYRQAEAKGPPHPPMMQNYSFLGRAAAFLHQRSTSPPCKPCSYLPALLFFSSRNGQGHSALCGL</sequence>
<protein>
    <submittedName>
        <fullName evidence="1">Uncharacterized protein</fullName>
    </submittedName>
</protein>
<evidence type="ECO:0000313" key="1">
    <source>
        <dbReference type="EMBL" id="JAD56358.1"/>
    </source>
</evidence>
<reference evidence="1" key="1">
    <citation type="submission" date="2014-09" db="EMBL/GenBank/DDBJ databases">
        <authorList>
            <person name="Magalhaes I.L.F."/>
            <person name="Oliveira U."/>
            <person name="Santos F.R."/>
            <person name="Vidigal T.H.D.A."/>
            <person name="Brescovit A.D."/>
            <person name="Santos A.J."/>
        </authorList>
    </citation>
    <scope>NUCLEOTIDE SEQUENCE</scope>
    <source>
        <tissue evidence="1">Shoot tissue taken approximately 20 cm above the soil surface</tissue>
    </source>
</reference>